<dbReference type="InterPro" id="IPR051257">
    <property type="entry name" value="Diverse_CBS-Domain"/>
</dbReference>
<dbReference type="InterPro" id="IPR000644">
    <property type="entry name" value="CBS_dom"/>
</dbReference>
<dbReference type="PANTHER" id="PTHR43080">
    <property type="entry name" value="CBS DOMAIN-CONTAINING PROTEIN CBSX3, MITOCHONDRIAL"/>
    <property type="match status" value="1"/>
</dbReference>
<gene>
    <name evidence="4" type="ORF">PQG83_16855</name>
</gene>
<evidence type="ECO:0000256" key="1">
    <source>
        <dbReference type="ARBA" id="ARBA00023122"/>
    </source>
</evidence>
<evidence type="ECO:0000313" key="5">
    <source>
        <dbReference type="Proteomes" id="UP001302494"/>
    </source>
</evidence>
<feature type="domain" description="CBS" evidence="3">
    <location>
        <begin position="95"/>
        <end position="149"/>
    </location>
</feature>
<keyword evidence="1 2" id="KW-0129">CBS domain</keyword>
<organism evidence="4 5">
    <name type="scientific">Candidatus Nitrospira neomarina</name>
    <dbReference type="NCBI Taxonomy" id="3020899"/>
    <lineage>
        <taxon>Bacteria</taxon>
        <taxon>Pseudomonadati</taxon>
        <taxon>Nitrospirota</taxon>
        <taxon>Nitrospiria</taxon>
        <taxon>Nitrospirales</taxon>
        <taxon>Nitrospiraceae</taxon>
        <taxon>Nitrospira</taxon>
    </lineage>
</organism>
<keyword evidence="5" id="KW-1185">Reference proteome</keyword>
<dbReference type="Proteomes" id="UP001302494">
    <property type="component" value="Chromosome"/>
</dbReference>
<dbReference type="InterPro" id="IPR046342">
    <property type="entry name" value="CBS_dom_sf"/>
</dbReference>
<evidence type="ECO:0000259" key="3">
    <source>
        <dbReference type="PROSITE" id="PS51371"/>
    </source>
</evidence>
<name>A0AA96JVI6_9BACT</name>
<dbReference type="AlphaFoldDB" id="A0AA96JVI6"/>
<dbReference type="RefSeq" id="WP_312743517.1">
    <property type="nucleotide sequence ID" value="NZ_CP116968.1"/>
</dbReference>
<sequence length="149" mass="16741">MKAQDIMIRQPHTILPQCTIGEALRQMADLRHQDLPVVDEKKMLLGTLNFWQILERAMPSYISQGDLPDVRFAPDLAQFHERLGELKPNPVTQVMNPHPPCARPNDSVLACAALIMKNPKTIYLLPVVEGDRQLVGIISAWDIIKEIAG</sequence>
<feature type="domain" description="CBS" evidence="3">
    <location>
        <begin position="7"/>
        <end position="67"/>
    </location>
</feature>
<reference evidence="4 5" key="1">
    <citation type="submission" date="2023-01" db="EMBL/GenBank/DDBJ databases">
        <title>Cultivation and genomic characterization of new, ubiquitous marine nitrite-oxidizing bacteria from the Nitrospirales.</title>
        <authorList>
            <person name="Mueller A.J."/>
            <person name="Daebeler A."/>
            <person name="Herbold C.W."/>
            <person name="Kirkegaard R.H."/>
            <person name="Daims H."/>
        </authorList>
    </citation>
    <scope>NUCLEOTIDE SEQUENCE [LARGE SCALE GENOMIC DNA]</scope>
    <source>
        <strain evidence="4 5">DK</strain>
    </source>
</reference>
<dbReference type="Pfam" id="PF00571">
    <property type="entry name" value="CBS"/>
    <property type="match status" value="2"/>
</dbReference>
<dbReference type="PROSITE" id="PS51371">
    <property type="entry name" value="CBS"/>
    <property type="match status" value="2"/>
</dbReference>
<dbReference type="SMART" id="SM00116">
    <property type="entry name" value="CBS"/>
    <property type="match status" value="2"/>
</dbReference>
<dbReference type="EMBL" id="CP116968">
    <property type="protein sequence ID" value="WNM61408.1"/>
    <property type="molecule type" value="Genomic_DNA"/>
</dbReference>
<dbReference type="KEGG" id="nneo:PQG83_16855"/>
<dbReference type="Gene3D" id="3.10.580.10">
    <property type="entry name" value="CBS-domain"/>
    <property type="match status" value="1"/>
</dbReference>
<dbReference type="PANTHER" id="PTHR43080:SF2">
    <property type="entry name" value="CBS DOMAIN-CONTAINING PROTEIN"/>
    <property type="match status" value="1"/>
</dbReference>
<evidence type="ECO:0000313" key="4">
    <source>
        <dbReference type="EMBL" id="WNM61408.1"/>
    </source>
</evidence>
<proteinExistence type="predicted"/>
<dbReference type="CDD" id="cd02205">
    <property type="entry name" value="CBS_pair_SF"/>
    <property type="match status" value="1"/>
</dbReference>
<evidence type="ECO:0000256" key="2">
    <source>
        <dbReference type="PROSITE-ProRule" id="PRU00703"/>
    </source>
</evidence>
<accession>A0AA96JVI6</accession>
<dbReference type="SUPFAM" id="SSF54631">
    <property type="entry name" value="CBS-domain pair"/>
    <property type="match status" value="1"/>
</dbReference>
<protein>
    <submittedName>
        <fullName evidence="4">CBS domain-containing protein</fullName>
    </submittedName>
</protein>